<keyword evidence="2" id="KW-0472">Membrane</keyword>
<sequence length="367" mass="36274">MRIGWRGVVGVGSAIGATVFWAIGLAVLQRLSEPVGPDAYAENNTYWVRDLRFMAVIVVVLGLLLAFGGARVSVGPILALGVAWIAADIALDRAGPAGAATAVILAVVGCVAVLTVALSLARRAQSGDDRGAGPGDDRGVGPGDDRRVAGRDRVVLLVVASVGAALAPLAAAIESPTDTESALTPSAVIVGVLLVATTVGAALALVPAGSTGYRIGAGTLAALGGAGVIAVRQFAPPGQLVPMMLLATVLIGGVSLLTSASSGRRPRWRRQVPVFLAVLVGYPVLTMFSLLLTVFGVPVAAWFTALAGSAEVNAADSDTLYALIGLATGLMVGGLLTLAARDAPPAGGDSATGAAPVAGGVSAAGAA</sequence>
<gene>
    <name evidence="3" type="ORF">ACFP2T_32630</name>
</gene>
<feature type="region of interest" description="Disordered" evidence="1">
    <location>
        <begin position="125"/>
        <end position="146"/>
    </location>
</feature>
<name>A0ABW1KIZ6_9ACTN</name>
<reference evidence="4" key="1">
    <citation type="journal article" date="2019" name="Int. J. Syst. Evol. Microbiol.">
        <title>The Global Catalogue of Microorganisms (GCM) 10K type strain sequencing project: providing services to taxonomists for standard genome sequencing and annotation.</title>
        <authorList>
            <consortium name="The Broad Institute Genomics Platform"/>
            <consortium name="The Broad Institute Genome Sequencing Center for Infectious Disease"/>
            <person name="Wu L."/>
            <person name="Ma J."/>
        </authorList>
    </citation>
    <scope>NUCLEOTIDE SEQUENCE [LARGE SCALE GENOMIC DNA]</scope>
    <source>
        <strain evidence="4">ZS-35-S2</strain>
    </source>
</reference>
<comment type="caution">
    <text evidence="3">The sequence shown here is derived from an EMBL/GenBank/DDBJ whole genome shotgun (WGS) entry which is preliminary data.</text>
</comment>
<feature type="transmembrane region" description="Helical" evidence="2">
    <location>
        <begin position="213"/>
        <end position="234"/>
    </location>
</feature>
<protein>
    <submittedName>
        <fullName evidence="3">Uncharacterized protein</fullName>
    </submittedName>
</protein>
<dbReference type="Proteomes" id="UP001596203">
    <property type="component" value="Unassembled WGS sequence"/>
</dbReference>
<proteinExistence type="predicted"/>
<keyword evidence="4" id="KW-1185">Reference proteome</keyword>
<keyword evidence="2" id="KW-1133">Transmembrane helix</keyword>
<feature type="transmembrane region" description="Helical" evidence="2">
    <location>
        <begin position="154"/>
        <end position="173"/>
    </location>
</feature>
<keyword evidence="2" id="KW-0812">Transmembrane</keyword>
<feature type="transmembrane region" description="Helical" evidence="2">
    <location>
        <begin position="97"/>
        <end position="121"/>
    </location>
</feature>
<accession>A0ABW1KIZ6</accession>
<feature type="transmembrane region" description="Helical" evidence="2">
    <location>
        <begin position="272"/>
        <end position="300"/>
    </location>
</feature>
<evidence type="ECO:0000313" key="3">
    <source>
        <dbReference type="EMBL" id="MFC6020904.1"/>
    </source>
</evidence>
<feature type="transmembrane region" description="Helical" evidence="2">
    <location>
        <begin position="7"/>
        <end position="31"/>
    </location>
</feature>
<dbReference type="EMBL" id="JBHSPR010000037">
    <property type="protein sequence ID" value="MFC6020904.1"/>
    <property type="molecule type" value="Genomic_DNA"/>
</dbReference>
<feature type="transmembrane region" description="Helical" evidence="2">
    <location>
        <begin position="74"/>
        <end position="91"/>
    </location>
</feature>
<feature type="transmembrane region" description="Helical" evidence="2">
    <location>
        <begin position="240"/>
        <end position="260"/>
    </location>
</feature>
<evidence type="ECO:0000256" key="2">
    <source>
        <dbReference type="SAM" id="Phobius"/>
    </source>
</evidence>
<feature type="transmembrane region" description="Helical" evidence="2">
    <location>
        <begin position="320"/>
        <end position="340"/>
    </location>
</feature>
<feature type="transmembrane region" description="Helical" evidence="2">
    <location>
        <begin position="185"/>
        <end position="206"/>
    </location>
</feature>
<feature type="transmembrane region" description="Helical" evidence="2">
    <location>
        <begin position="51"/>
        <end position="67"/>
    </location>
</feature>
<dbReference type="RefSeq" id="WP_377428582.1">
    <property type="nucleotide sequence ID" value="NZ_JBHSPR010000037.1"/>
</dbReference>
<organism evidence="3 4">
    <name type="scientific">Plantactinospora solaniradicis</name>
    <dbReference type="NCBI Taxonomy" id="1723736"/>
    <lineage>
        <taxon>Bacteria</taxon>
        <taxon>Bacillati</taxon>
        <taxon>Actinomycetota</taxon>
        <taxon>Actinomycetes</taxon>
        <taxon>Micromonosporales</taxon>
        <taxon>Micromonosporaceae</taxon>
        <taxon>Plantactinospora</taxon>
    </lineage>
</organism>
<evidence type="ECO:0000256" key="1">
    <source>
        <dbReference type="SAM" id="MobiDB-lite"/>
    </source>
</evidence>
<evidence type="ECO:0000313" key="4">
    <source>
        <dbReference type="Proteomes" id="UP001596203"/>
    </source>
</evidence>